<dbReference type="OrthoDB" id="4163377at2"/>
<dbReference type="RefSeq" id="WP_149678274.1">
    <property type="nucleotide sequence ID" value="NZ_DAONMB010000111.1"/>
</dbReference>
<reference evidence="1 2" key="1">
    <citation type="submission" date="2016-11" db="EMBL/GenBank/DDBJ databases">
        <authorList>
            <person name="Varghese N."/>
            <person name="Submissions S."/>
        </authorList>
    </citation>
    <scope>NUCLEOTIDE SEQUENCE [LARGE SCALE GENOMIC DNA]</scope>
    <source>
        <strain evidence="1 2">DSM 19027</strain>
    </source>
</reference>
<name>A0A1M6EF84_9FIRM</name>
<sequence>MNDMAAKTVSEPGTPEEKVICCEMRILPNGTYEVYKAPSAVLAKEFLSKKSLSGSDAHIIVETPEGNWCVDSEGIYLERLLPFQRSLELAQCRGQIKTPPSPLGLKMAAMGFSDNFTAHVKCGKCGHIWLDGLRYRNRTLVKCPQCQALNVVDSRRFSYTARI</sequence>
<proteinExistence type="predicted"/>
<accession>A0A1M6EF84</accession>
<evidence type="ECO:0000313" key="1">
    <source>
        <dbReference type="EMBL" id="SHI84197.1"/>
    </source>
</evidence>
<evidence type="ECO:0000313" key="2">
    <source>
        <dbReference type="Proteomes" id="UP000324781"/>
    </source>
</evidence>
<dbReference type="AlphaFoldDB" id="A0A1M6EF84"/>
<keyword evidence="2" id="KW-1185">Reference proteome</keyword>
<gene>
    <name evidence="1" type="ORF">SAMN05444373_10126</name>
</gene>
<dbReference type="EMBL" id="FQZP01000012">
    <property type="protein sequence ID" value="SHI84197.1"/>
    <property type="molecule type" value="Genomic_DNA"/>
</dbReference>
<dbReference type="Proteomes" id="UP000324781">
    <property type="component" value="Unassembled WGS sequence"/>
</dbReference>
<protein>
    <submittedName>
        <fullName evidence="1">Uncharacterized protein</fullName>
    </submittedName>
</protein>
<organism evidence="1 2">
    <name type="scientific">Thermoclostridium caenicola</name>
    <dbReference type="NCBI Taxonomy" id="659425"/>
    <lineage>
        <taxon>Bacteria</taxon>
        <taxon>Bacillati</taxon>
        <taxon>Bacillota</taxon>
        <taxon>Clostridia</taxon>
        <taxon>Eubacteriales</taxon>
        <taxon>Oscillospiraceae</taxon>
        <taxon>Thermoclostridium</taxon>
    </lineage>
</organism>